<organism evidence="2">
    <name type="scientific">Caldithrix abyssi</name>
    <dbReference type="NCBI Taxonomy" id="187145"/>
    <lineage>
        <taxon>Bacteria</taxon>
        <taxon>Pseudomonadati</taxon>
        <taxon>Calditrichota</taxon>
        <taxon>Calditrichia</taxon>
        <taxon>Calditrichales</taxon>
        <taxon>Calditrichaceae</taxon>
        <taxon>Caldithrix</taxon>
    </lineage>
</organism>
<reference evidence="2" key="1">
    <citation type="journal article" date="2020" name="mSystems">
        <title>Genome- and Community-Level Interaction Insights into Carbon Utilization and Element Cycling Functions of Hydrothermarchaeota in Hydrothermal Sediment.</title>
        <authorList>
            <person name="Zhou Z."/>
            <person name="Liu Y."/>
            <person name="Xu W."/>
            <person name="Pan J."/>
            <person name="Luo Z.H."/>
            <person name="Li M."/>
        </authorList>
    </citation>
    <scope>NUCLEOTIDE SEQUENCE [LARGE SCALE GENOMIC DNA]</scope>
    <source>
        <strain evidence="2">HyVt-456</strain>
    </source>
</reference>
<dbReference type="PANTHER" id="PTHR43685">
    <property type="entry name" value="GLYCOSYLTRANSFERASE"/>
    <property type="match status" value="1"/>
</dbReference>
<gene>
    <name evidence="2" type="ORF">ENJ10_00650</name>
</gene>
<dbReference type="Pfam" id="PF00535">
    <property type="entry name" value="Glycos_transf_2"/>
    <property type="match status" value="1"/>
</dbReference>
<dbReference type="Gene3D" id="3.90.550.10">
    <property type="entry name" value="Spore Coat Polysaccharide Biosynthesis Protein SpsA, Chain A"/>
    <property type="match status" value="1"/>
</dbReference>
<feature type="domain" description="Glycosyltransferase 2-like" evidence="1">
    <location>
        <begin position="4"/>
        <end position="129"/>
    </location>
</feature>
<dbReference type="EMBL" id="DRLD01000020">
    <property type="protein sequence ID" value="HED09172.1"/>
    <property type="molecule type" value="Genomic_DNA"/>
</dbReference>
<evidence type="ECO:0000313" key="2">
    <source>
        <dbReference type="EMBL" id="HED09172.1"/>
    </source>
</evidence>
<dbReference type="SUPFAM" id="SSF53448">
    <property type="entry name" value="Nucleotide-diphospho-sugar transferases"/>
    <property type="match status" value="1"/>
</dbReference>
<dbReference type="InterPro" id="IPR029044">
    <property type="entry name" value="Nucleotide-diphossugar_trans"/>
</dbReference>
<comment type="caution">
    <text evidence="2">The sequence shown here is derived from an EMBL/GenBank/DDBJ whole genome shotgun (WGS) entry which is preliminary data.</text>
</comment>
<dbReference type="InterPro" id="IPR001173">
    <property type="entry name" value="Glyco_trans_2-like"/>
</dbReference>
<name>A0A7V1LKG6_CALAY</name>
<sequence length="281" mass="32211">MEISVVIPTYNRAALLPRALDSVLEQSYPALEVIVVDDGSTDNSPDVLKSYLPDITVIHQENMGVSAARNRGIRQARGEWIALLDSDDAWMKDKLKNQYDFHLRNPGLDIFQSQEIWIRNGRRVNLKKKHLKSGGWIFKKALPLCIISPSAVIFTRALWRETGGFDPALPVAEDYDFWLRILKKRPVGLDEKESVIKYGGHDDQLSRTTPLMDYYRVLAMARHLRDESLPADYFQALVKNMQQKLEILINGARKHGGNLKEYLRLEAELDSAIAWRKELKI</sequence>
<accession>A0A7V1LKG6</accession>
<proteinExistence type="predicted"/>
<evidence type="ECO:0000259" key="1">
    <source>
        <dbReference type="Pfam" id="PF00535"/>
    </source>
</evidence>
<dbReference type="InterPro" id="IPR050834">
    <property type="entry name" value="Glycosyltransf_2"/>
</dbReference>
<protein>
    <submittedName>
        <fullName evidence="2">Glycosyltransferase</fullName>
    </submittedName>
</protein>
<dbReference type="AlphaFoldDB" id="A0A7V1LKG6"/>
<dbReference type="PANTHER" id="PTHR43685:SF2">
    <property type="entry name" value="GLYCOSYLTRANSFERASE 2-LIKE DOMAIN-CONTAINING PROTEIN"/>
    <property type="match status" value="1"/>
</dbReference>
<dbReference type="Proteomes" id="UP000886005">
    <property type="component" value="Unassembled WGS sequence"/>
</dbReference>